<gene>
    <name evidence="1" type="ORF">RJ639_016405</name>
</gene>
<sequence>MVNAFVQKSKEEAAKTKKKKKRCGFLYAIMDVSRKTQVAFVDTGAIHNFMSLRVAKWLGLKPTKDGSWFTTMNAEERSMKGVIKNVDLRIDRWIEKADFNIIDMDELGVVLGMDFMENSSTSLNPYCGVMMMAGKEGQLEWMILLVSRDGVDAQRIEEVVTAMDKWEIEILWVHSCGNGGAYKSVFLCEDV</sequence>
<reference evidence="1" key="1">
    <citation type="submission" date="2022-12" db="EMBL/GenBank/DDBJ databases">
        <title>Draft genome assemblies for two species of Escallonia (Escalloniales).</title>
        <authorList>
            <person name="Chanderbali A."/>
            <person name="Dervinis C."/>
            <person name="Anghel I."/>
            <person name="Soltis D."/>
            <person name="Soltis P."/>
            <person name="Zapata F."/>
        </authorList>
    </citation>
    <scope>NUCLEOTIDE SEQUENCE</scope>
    <source>
        <strain evidence="1">UCBG64.0493</strain>
        <tissue evidence="1">Leaf</tissue>
    </source>
</reference>
<dbReference type="Gene3D" id="2.40.70.10">
    <property type="entry name" value="Acid Proteases"/>
    <property type="match status" value="1"/>
</dbReference>
<evidence type="ECO:0000313" key="2">
    <source>
        <dbReference type="Proteomes" id="UP001188597"/>
    </source>
</evidence>
<dbReference type="InterPro" id="IPR021109">
    <property type="entry name" value="Peptidase_aspartic_dom_sf"/>
</dbReference>
<comment type="caution">
    <text evidence="1">The sequence shown here is derived from an EMBL/GenBank/DDBJ whole genome shotgun (WGS) entry which is preliminary data.</text>
</comment>
<organism evidence="1 2">
    <name type="scientific">Escallonia herrerae</name>
    <dbReference type="NCBI Taxonomy" id="1293975"/>
    <lineage>
        <taxon>Eukaryota</taxon>
        <taxon>Viridiplantae</taxon>
        <taxon>Streptophyta</taxon>
        <taxon>Embryophyta</taxon>
        <taxon>Tracheophyta</taxon>
        <taxon>Spermatophyta</taxon>
        <taxon>Magnoliopsida</taxon>
        <taxon>eudicotyledons</taxon>
        <taxon>Gunneridae</taxon>
        <taxon>Pentapetalae</taxon>
        <taxon>asterids</taxon>
        <taxon>campanulids</taxon>
        <taxon>Escalloniales</taxon>
        <taxon>Escalloniaceae</taxon>
        <taxon>Escallonia</taxon>
    </lineage>
</organism>
<dbReference type="AlphaFoldDB" id="A0AA88VFR9"/>
<keyword evidence="2" id="KW-1185">Reference proteome</keyword>
<dbReference type="SUPFAM" id="SSF50630">
    <property type="entry name" value="Acid proteases"/>
    <property type="match status" value="1"/>
</dbReference>
<proteinExistence type="predicted"/>
<dbReference type="CDD" id="cd00303">
    <property type="entry name" value="retropepsin_like"/>
    <property type="match status" value="1"/>
</dbReference>
<evidence type="ECO:0000313" key="1">
    <source>
        <dbReference type="EMBL" id="KAK3007399.1"/>
    </source>
</evidence>
<dbReference type="Proteomes" id="UP001188597">
    <property type="component" value="Unassembled WGS sequence"/>
</dbReference>
<dbReference type="Pfam" id="PF13975">
    <property type="entry name" value="gag-asp_proteas"/>
    <property type="match status" value="1"/>
</dbReference>
<accession>A0AA88VFR9</accession>
<protein>
    <submittedName>
        <fullName evidence="1">Uncharacterized protein</fullName>
    </submittedName>
</protein>
<name>A0AA88VFR9_9ASTE</name>
<dbReference type="EMBL" id="JAVXUP010001872">
    <property type="protein sequence ID" value="KAK3007399.1"/>
    <property type="molecule type" value="Genomic_DNA"/>
</dbReference>